<comment type="caution">
    <text evidence="2">The sequence shown here is derived from an EMBL/GenBank/DDBJ whole genome shotgun (WGS) entry which is preliminary data.</text>
</comment>
<evidence type="ECO:0000313" key="2">
    <source>
        <dbReference type="EMBL" id="PPQ79652.1"/>
    </source>
</evidence>
<name>A0A409WME0_9AGAR</name>
<dbReference type="EMBL" id="NHTK01005406">
    <property type="protein sequence ID" value="PPQ79652.1"/>
    <property type="molecule type" value="Genomic_DNA"/>
</dbReference>
<sequence length="169" mass="17564">MGAKMNVRFFGTTIGVFGVVAPYNGVSNVALDVQFAIDGGSSTSFTSPSPDPSVVALNLTQYYQSHNLSPGEHVLTITNMVDKDIVMIDYYLIQSGYGGSPVPPPQILPFDRAATPPNTPSSPSQSTSQQSLPLSVTNSASSTSETLSHQSSSGSSSTTGQSVQKSDGV</sequence>
<feature type="region of interest" description="Disordered" evidence="1">
    <location>
        <begin position="103"/>
        <end position="169"/>
    </location>
</feature>
<dbReference type="InParanoid" id="A0A409WME0"/>
<protein>
    <submittedName>
        <fullName evidence="2">Uncharacterized protein</fullName>
    </submittedName>
</protein>
<dbReference type="Proteomes" id="UP000284842">
    <property type="component" value="Unassembled WGS sequence"/>
</dbReference>
<keyword evidence="3" id="KW-1185">Reference proteome</keyword>
<evidence type="ECO:0000256" key="1">
    <source>
        <dbReference type="SAM" id="MobiDB-lite"/>
    </source>
</evidence>
<proteinExistence type="predicted"/>
<evidence type="ECO:0000313" key="3">
    <source>
        <dbReference type="Proteomes" id="UP000284842"/>
    </source>
</evidence>
<feature type="compositionally biased region" description="Low complexity" evidence="1">
    <location>
        <begin position="121"/>
        <end position="169"/>
    </location>
</feature>
<reference evidence="2 3" key="1">
    <citation type="journal article" date="2018" name="Evol. Lett.">
        <title>Horizontal gene cluster transfer increased hallucinogenic mushroom diversity.</title>
        <authorList>
            <person name="Reynolds H.T."/>
            <person name="Vijayakumar V."/>
            <person name="Gluck-Thaler E."/>
            <person name="Korotkin H.B."/>
            <person name="Matheny P.B."/>
            <person name="Slot J.C."/>
        </authorList>
    </citation>
    <scope>NUCLEOTIDE SEQUENCE [LARGE SCALE GENOMIC DNA]</scope>
    <source>
        <strain evidence="2 3">2629</strain>
    </source>
</reference>
<organism evidence="2 3">
    <name type="scientific">Panaeolus cyanescens</name>
    <dbReference type="NCBI Taxonomy" id="181874"/>
    <lineage>
        <taxon>Eukaryota</taxon>
        <taxon>Fungi</taxon>
        <taxon>Dikarya</taxon>
        <taxon>Basidiomycota</taxon>
        <taxon>Agaricomycotina</taxon>
        <taxon>Agaricomycetes</taxon>
        <taxon>Agaricomycetidae</taxon>
        <taxon>Agaricales</taxon>
        <taxon>Agaricineae</taxon>
        <taxon>Galeropsidaceae</taxon>
        <taxon>Panaeolus</taxon>
    </lineage>
</organism>
<gene>
    <name evidence="2" type="ORF">CVT24_010248</name>
</gene>
<accession>A0A409WME0</accession>
<dbReference type="OrthoDB" id="3013391at2759"/>
<dbReference type="Gene3D" id="2.60.120.260">
    <property type="entry name" value="Galactose-binding domain-like"/>
    <property type="match status" value="1"/>
</dbReference>
<dbReference type="AlphaFoldDB" id="A0A409WME0"/>